<dbReference type="OMA" id="RNDNGHY"/>
<feature type="transmembrane region" description="Helical" evidence="19">
    <location>
        <begin position="833"/>
        <end position="858"/>
    </location>
</feature>
<evidence type="ECO:0000259" key="21">
    <source>
        <dbReference type="SMART" id="SM00079"/>
    </source>
</evidence>
<evidence type="ECO:0000256" key="10">
    <source>
        <dbReference type="ARBA" id="ARBA00023180"/>
    </source>
</evidence>
<keyword evidence="12" id="KW-1071">Ligand-gated ion channel</keyword>
<evidence type="ECO:0000256" key="6">
    <source>
        <dbReference type="ARBA" id="ARBA00023018"/>
    </source>
</evidence>
<accession>A0A8B7ZJU2</accession>
<keyword evidence="11" id="KW-0628">Postsynaptic cell membrane</keyword>
<feature type="domain" description="Ionotropic glutamate receptor L-glutamate and glycine-binding" evidence="22">
    <location>
        <begin position="428"/>
        <end position="509"/>
    </location>
</feature>
<dbReference type="Pfam" id="PF01094">
    <property type="entry name" value="ANF_receptor"/>
    <property type="match status" value="1"/>
</dbReference>
<evidence type="ECO:0000256" key="12">
    <source>
        <dbReference type="ARBA" id="ARBA00023286"/>
    </source>
</evidence>
<keyword evidence="9" id="KW-0675">Receptor</keyword>
<feature type="disulfide bond" evidence="17">
    <location>
        <begin position="756"/>
        <end position="811"/>
    </location>
</feature>
<keyword evidence="8 19" id="KW-0472">Membrane</keyword>
<keyword evidence="20" id="KW-0732">Signal</keyword>
<evidence type="ECO:0000256" key="19">
    <source>
        <dbReference type="SAM" id="Phobius"/>
    </source>
</evidence>
<dbReference type="GeneID" id="110987464"/>
<evidence type="ECO:0000313" key="23">
    <source>
        <dbReference type="Proteomes" id="UP000694845"/>
    </source>
</evidence>
<dbReference type="PRINTS" id="PR00177">
    <property type="entry name" value="NMDARECEPTOR"/>
</dbReference>
<feature type="transmembrane region" description="Helical" evidence="19">
    <location>
        <begin position="633"/>
        <end position="655"/>
    </location>
</feature>
<dbReference type="SUPFAM" id="SSF53822">
    <property type="entry name" value="Periplasmic binding protein-like I"/>
    <property type="match status" value="1"/>
</dbReference>
<feature type="compositionally biased region" description="Basic and acidic residues" evidence="18">
    <location>
        <begin position="886"/>
        <end position="909"/>
    </location>
</feature>
<dbReference type="Gene3D" id="1.10.287.70">
    <property type="match status" value="1"/>
</dbReference>
<dbReference type="GO" id="GO:0045211">
    <property type="term" value="C:postsynaptic membrane"/>
    <property type="evidence" value="ECO:0007669"/>
    <property type="project" value="UniProtKB-SubCell"/>
</dbReference>
<dbReference type="InterPro" id="IPR001828">
    <property type="entry name" value="ANF_lig-bd_rcpt"/>
</dbReference>
<dbReference type="SUPFAM" id="SSF53850">
    <property type="entry name" value="Periplasmic binding protein-like II"/>
    <property type="match status" value="1"/>
</dbReference>
<comment type="subcellular location">
    <subcellularLocation>
        <location evidence="1">Cell membrane</location>
        <topology evidence="1">Multi-pass membrane protein</topology>
    </subcellularLocation>
    <subcellularLocation>
        <location evidence="14">Postsynaptic cell membrane</location>
    </subcellularLocation>
</comment>
<name>A0A8B7ZJU2_ACAPL</name>
<dbReference type="PANTHER" id="PTHR18966">
    <property type="entry name" value="IONOTROPIC GLUTAMATE RECEPTOR"/>
    <property type="match status" value="1"/>
</dbReference>
<gene>
    <name evidence="24" type="primary">LOC110987464</name>
</gene>
<evidence type="ECO:0000256" key="3">
    <source>
        <dbReference type="ARBA" id="ARBA00022475"/>
    </source>
</evidence>
<evidence type="ECO:0000256" key="18">
    <source>
        <dbReference type="SAM" id="MobiDB-lite"/>
    </source>
</evidence>
<keyword evidence="10" id="KW-0325">Glycoprotein</keyword>
<keyword evidence="4 19" id="KW-0812">Transmembrane</keyword>
<evidence type="ECO:0000256" key="9">
    <source>
        <dbReference type="ARBA" id="ARBA00023170"/>
    </source>
</evidence>
<evidence type="ECO:0000256" key="11">
    <source>
        <dbReference type="ARBA" id="ARBA00023257"/>
    </source>
</evidence>
<dbReference type="AlphaFoldDB" id="A0A8B7ZJU2"/>
<feature type="chain" id="PRO_5034972571" evidence="20">
    <location>
        <begin position="22"/>
        <end position="909"/>
    </location>
</feature>
<keyword evidence="5 19" id="KW-1133">Transmembrane helix</keyword>
<feature type="region of interest" description="Disordered" evidence="18">
    <location>
        <begin position="867"/>
        <end position="909"/>
    </location>
</feature>
<feature type="binding site" evidence="15">
    <location>
        <position position="742"/>
    </location>
    <ligand>
        <name>L-glutamate</name>
        <dbReference type="ChEBI" id="CHEBI:29985"/>
    </ligand>
</feature>
<evidence type="ECO:0000256" key="16">
    <source>
        <dbReference type="PIRSR" id="PIRSR601508-2"/>
    </source>
</evidence>
<protein>
    <submittedName>
        <fullName evidence="24">Glutamate receptor 1-like</fullName>
    </submittedName>
</protein>
<feature type="binding site" evidence="15">
    <location>
        <position position="692"/>
    </location>
    <ligand>
        <name>L-glutamate</name>
        <dbReference type="ChEBI" id="CHEBI:29985"/>
    </ligand>
</feature>
<evidence type="ECO:0000256" key="8">
    <source>
        <dbReference type="ARBA" id="ARBA00023136"/>
    </source>
</evidence>
<keyword evidence="23" id="KW-1185">Reference proteome</keyword>
<keyword evidence="17" id="KW-1015">Disulfide bond</keyword>
<reference evidence="24" key="1">
    <citation type="submission" date="2025-08" db="UniProtKB">
        <authorList>
            <consortium name="RefSeq"/>
        </authorList>
    </citation>
    <scope>IDENTIFICATION</scope>
</reference>
<dbReference type="Gene3D" id="3.40.190.10">
    <property type="entry name" value="Periplasmic binding protein-like II"/>
    <property type="match status" value="2"/>
</dbReference>
<dbReference type="Proteomes" id="UP000694845">
    <property type="component" value="Unplaced"/>
</dbReference>
<keyword evidence="7" id="KW-0406">Ion transport</keyword>
<dbReference type="OrthoDB" id="5984008at2759"/>
<dbReference type="SMART" id="SM00079">
    <property type="entry name" value="PBPe"/>
    <property type="match status" value="1"/>
</dbReference>
<keyword evidence="3" id="KW-1003">Cell membrane</keyword>
<dbReference type="InterPro" id="IPR028082">
    <property type="entry name" value="Peripla_BP_I"/>
</dbReference>
<sequence length="909" mass="105165">MAVTLGLVALVVGSLVGNTVSQSYKIGAMYGMHTRVDNLYKRLFTDAVTYINRDENLMNIDGTESLAVFNEPLITWTYSNPPQALRGACTFAGSVDINGLIVPSDVCPDCGGHTGRIIGNAFAPVIALDQAEGSKAYKMLPTDTELVELWISVINHYKWQDFIFIYDGDSSYSLAWVLLEMERENSWHVIPYEIYDEEDYGKMAKDLKQRRTQNYLLYMHEEERLPGLRDSMLDNGLFGDKYHWIFGNLEPPITRRYLDDKLRIHTSFLTRFKMRVQDGFDQNVLTKNPIPPRNWPFRERTAYDAMLFFAQAMTVFRRENGRYPNVVPKCGEDVRSELEPVMQKISIEGLSGEVAFNSHGDRVNYTIDVYMGKDKHNILKAGVWTQNIAHYERKYGEVWPKDKGRLNMFPFRQSDQSYIKVLSIEEPPFLMLRDHNYDRERRQVQTGDELGLDRYYGIIPELLENIRKIFEEELRMEFKYKIELVAEGYYGKRNPNTGEWDGMVKELQDSDADLAAGAFTVTRQREDVIDFTKHFHTGPIKVLIKHPNWVRDYPFAFVFSLHWDAWLVNLFAFGITILVFWMLMRYHPMEYRKQQEVGQATREQSIEFTLRNTAWMLTGIMFLRGHKLSPVSLAGRILLSAWFYFTLVMVFLYMLNLTEYVTIDKDILSINSPTDLLNEPLLKIGMVRNGPTHDYYSMSSNSEDQQLMSIMGVLDRQPFVERLRDGALRVRNDNGHYALVSEEILLTYYTQRGPWCDLYVVGDPVKRLKYAFATPSGSPLRDQITYAINKLQTSGVVQELLEKNWFGYQKCEEETLWESESVLSINGNDLEGVYYVLAMGVVLSAIIFFIDVICYWLFGSCSSVGTHPPSNPRGPGETITMTVNPREQHTRNDFDYSKPAEEKSPNMWI</sequence>
<feature type="site" description="Interaction with the cone snail toxin Con-ikot-ikot" evidence="16">
    <location>
        <position position="493"/>
    </location>
</feature>
<dbReference type="InterPro" id="IPR001508">
    <property type="entry name" value="Iono_Glu_rcpt_met"/>
</dbReference>
<dbReference type="InterPro" id="IPR019594">
    <property type="entry name" value="Glu/Gly-bd"/>
</dbReference>
<organism evidence="23 24">
    <name type="scientific">Acanthaster planci</name>
    <name type="common">Crown-of-thorns starfish</name>
    <dbReference type="NCBI Taxonomy" id="133434"/>
    <lineage>
        <taxon>Eukaryota</taxon>
        <taxon>Metazoa</taxon>
        <taxon>Echinodermata</taxon>
        <taxon>Eleutherozoa</taxon>
        <taxon>Asterozoa</taxon>
        <taxon>Asteroidea</taxon>
        <taxon>Valvatacea</taxon>
        <taxon>Valvatida</taxon>
        <taxon>Acanthasteridae</taxon>
        <taxon>Acanthaster</taxon>
    </lineage>
</organism>
<evidence type="ECO:0000256" key="20">
    <source>
        <dbReference type="SAM" id="SignalP"/>
    </source>
</evidence>
<evidence type="ECO:0000256" key="2">
    <source>
        <dbReference type="ARBA" id="ARBA00022448"/>
    </source>
</evidence>
<evidence type="ECO:0000256" key="4">
    <source>
        <dbReference type="ARBA" id="ARBA00022692"/>
    </source>
</evidence>
<keyword evidence="13" id="KW-0407">Ion channel</keyword>
<feature type="binding site" evidence="15">
    <location>
        <position position="520"/>
    </location>
    <ligand>
        <name>L-glutamate</name>
        <dbReference type="ChEBI" id="CHEBI:29985"/>
    </ligand>
</feature>
<evidence type="ECO:0000256" key="5">
    <source>
        <dbReference type="ARBA" id="ARBA00022989"/>
    </source>
</evidence>
<keyword evidence="6" id="KW-0770">Synapse</keyword>
<evidence type="ECO:0000256" key="7">
    <source>
        <dbReference type="ARBA" id="ARBA00023065"/>
    </source>
</evidence>
<dbReference type="RefSeq" id="XP_022105898.1">
    <property type="nucleotide sequence ID" value="XM_022250206.1"/>
</dbReference>
<feature type="binding site" evidence="15">
    <location>
        <position position="525"/>
    </location>
    <ligand>
        <name>L-glutamate</name>
        <dbReference type="ChEBI" id="CHEBI:29985"/>
    </ligand>
</feature>
<evidence type="ECO:0000256" key="13">
    <source>
        <dbReference type="ARBA" id="ARBA00023303"/>
    </source>
</evidence>
<dbReference type="Pfam" id="PF10613">
    <property type="entry name" value="Lig_chan-Glu_bd"/>
    <property type="match status" value="1"/>
</dbReference>
<evidence type="ECO:0000259" key="22">
    <source>
        <dbReference type="SMART" id="SM00918"/>
    </source>
</evidence>
<dbReference type="Gene3D" id="3.40.50.2300">
    <property type="match status" value="2"/>
</dbReference>
<dbReference type="GO" id="GO:0015276">
    <property type="term" value="F:ligand-gated monoatomic ion channel activity"/>
    <property type="evidence" value="ECO:0007669"/>
    <property type="project" value="InterPro"/>
</dbReference>
<feature type="site" description="Crucial to convey clamshell closure to channel opening" evidence="16">
    <location>
        <position position="670"/>
    </location>
</feature>
<dbReference type="KEGG" id="aplc:110987464"/>
<keyword evidence="2" id="KW-0813">Transport</keyword>
<dbReference type="GO" id="GO:0038023">
    <property type="term" value="F:signaling receptor activity"/>
    <property type="evidence" value="ECO:0007669"/>
    <property type="project" value="InterPro"/>
</dbReference>
<evidence type="ECO:0000256" key="15">
    <source>
        <dbReference type="PIRSR" id="PIRSR601508-1"/>
    </source>
</evidence>
<dbReference type="SMART" id="SM00918">
    <property type="entry name" value="Lig_chan-Glu_bd"/>
    <property type="match status" value="1"/>
</dbReference>
<feature type="transmembrane region" description="Helical" evidence="19">
    <location>
        <begin position="565"/>
        <end position="584"/>
    </location>
</feature>
<feature type="site" description="Interaction with the cone snail toxin Con-ikot-ikot" evidence="16">
    <location>
        <position position="790"/>
    </location>
</feature>
<feature type="signal peptide" evidence="20">
    <location>
        <begin position="1"/>
        <end position="21"/>
    </location>
</feature>
<evidence type="ECO:0000256" key="14">
    <source>
        <dbReference type="ARBA" id="ARBA00034100"/>
    </source>
</evidence>
<dbReference type="Pfam" id="PF00060">
    <property type="entry name" value="Lig_chan"/>
    <property type="match status" value="1"/>
</dbReference>
<feature type="domain" description="Ionotropic glutamate receptor C-terminal" evidence="21">
    <location>
        <begin position="418"/>
        <end position="808"/>
    </location>
</feature>
<evidence type="ECO:0000256" key="1">
    <source>
        <dbReference type="ARBA" id="ARBA00004651"/>
    </source>
</evidence>
<proteinExistence type="predicted"/>
<evidence type="ECO:0000256" key="17">
    <source>
        <dbReference type="PIRSR" id="PIRSR601508-3"/>
    </source>
</evidence>
<evidence type="ECO:0000313" key="24">
    <source>
        <dbReference type="RefSeq" id="XP_022105898.1"/>
    </source>
</evidence>
<dbReference type="InterPro" id="IPR001320">
    <property type="entry name" value="Iontro_rcpt_C"/>
</dbReference>
<dbReference type="InterPro" id="IPR015683">
    <property type="entry name" value="Ionotropic_Glu_rcpt"/>
</dbReference>